<evidence type="ECO:0000313" key="1">
    <source>
        <dbReference type="EMBL" id="VAW60228.1"/>
    </source>
</evidence>
<dbReference type="AlphaFoldDB" id="A0A3B0WW13"/>
<accession>A0A3B0WW13</accession>
<sequence length="480" mass="52505">MSTKRISILEILLWIFVLILILLSFTPFALGFKIKADYTRLVTDMAEILQVDLQILNYEQGLFSSEATLAIKLPDKQISIKFKEEIVHGPIYFGVLSQGRSPLVAAVVKGQIDISAEKQVMVQKVFVNKVPLVYQHIIDFAGDVETQAYIPSVNTSFNDDEGTVSVQSSGMVINEHFSAASRQLSGDAKIPTLKIKTPTYSINVDGINLSFSGGIGKNQIVIGDSVISLNLFDIVSGAEQFTLRDFTIRSITSETGNLISSGSNISALEVFASNQKFGPIKLDLNLNGVSAQGLNQLQVIQDEVAEMKEKGLPEEQINSMMTGQIMGVIPELIRQAEVKIDPLSISSELGKLEANMDFALQGIDADTPADPMFLLGAVSMDLNVSIDEPLLKQFVTWQLKSSDQASAYQGSEQSRAVEAGIPLNQKVTENIQGMVDENWLKKSRGVYTSKISMHQGELLINEKPVDPMQQIMSSMGGVDH</sequence>
<protein>
    <submittedName>
        <fullName evidence="1">Uncharacterized protein</fullName>
    </submittedName>
</protein>
<dbReference type="Pfam" id="PF06097">
    <property type="entry name" value="DUF945"/>
    <property type="match status" value="1"/>
</dbReference>
<proteinExistence type="predicted"/>
<reference evidence="1" key="1">
    <citation type="submission" date="2018-06" db="EMBL/GenBank/DDBJ databases">
        <authorList>
            <person name="Zhirakovskaya E."/>
        </authorList>
    </citation>
    <scope>NUCLEOTIDE SEQUENCE</scope>
</reference>
<organism evidence="1">
    <name type="scientific">hydrothermal vent metagenome</name>
    <dbReference type="NCBI Taxonomy" id="652676"/>
    <lineage>
        <taxon>unclassified sequences</taxon>
        <taxon>metagenomes</taxon>
        <taxon>ecological metagenomes</taxon>
    </lineage>
</organism>
<gene>
    <name evidence="1" type="ORF">MNBD_GAMMA11-2758</name>
</gene>
<name>A0A3B0WW13_9ZZZZ</name>
<dbReference type="InterPro" id="IPR010352">
    <property type="entry name" value="DUF945"/>
</dbReference>
<dbReference type="EMBL" id="UOFG01000115">
    <property type="protein sequence ID" value="VAW60228.1"/>
    <property type="molecule type" value="Genomic_DNA"/>
</dbReference>